<dbReference type="InterPro" id="IPR002401">
    <property type="entry name" value="Cyt_P450_E_grp-I"/>
</dbReference>
<reference evidence="6 7" key="1">
    <citation type="submission" date="2023-10" db="EMBL/GenBank/DDBJ databases">
        <title>Chromosome-scale genome assembly provides insights into flower coloration mechanisms of Canna indica.</title>
        <authorList>
            <person name="Li C."/>
        </authorList>
    </citation>
    <scope>NUCLEOTIDE SEQUENCE [LARGE SCALE GENOMIC DNA]</scope>
    <source>
        <tissue evidence="6">Flower</tissue>
    </source>
</reference>
<comment type="subcellular location">
    <subcellularLocation>
        <location evidence="1">Membrane</location>
        <topology evidence="1">Single-pass membrane protein</topology>
    </subcellularLocation>
</comment>
<protein>
    <submittedName>
        <fullName evidence="6">Cytochrome P450</fullName>
    </submittedName>
</protein>
<sequence>MDDYSPFLCLFFVNNQKKVLQVRQEQLDTVIPLINRRRSILKNPNLELNVAPFSYIDFLLDLKVDGCDSVPTDPEFITLCSELINGGTDTTSIAIEWAMARIIDNPNIQDKLYKDIVSMVGDHPVDDPDLEKMPYLQAFIKELLRKHPSMYFSMTHTVVEAAKLGGYDVPPDANLELFLSMIVEDERLWSKPLEFNPERFISGEETTDITGSAGIRMILFGAGWGRGYARAWRWG</sequence>
<evidence type="ECO:0000313" key="7">
    <source>
        <dbReference type="Proteomes" id="UP001327560"/>
    </source>
</evidence>
<dbReference type="Gene3D" id="1.10.630.10">
    <property type="entry name" value="Cytochrome P450"/>
    <property type="match status" value="1"/>
</dbReference>
<dbReference type="InterPro" id="IPR036396">
    <property type="entry name" value="Cyt_P450_sf"/>
</dbReference>
<accession>A0AAQ3KD30</accession>
<dbReference type="PRINTS" id="PR00463">
    <property type="entry name" value="EP450I"/>
</dbReference>
<dbReference type="SUPFAM" id="SSF48264">
    <property type="entry name" value="Cytochrome P450"/>
    <property type="match status" value="1"/>
</dbReference>
<dbReference type="EMBL" id="CP136893">
    <property type="protein sequence ID" value="WOL05240.1"/>
    <property type="molecule type" value="Genomic_DNA"/>
</dbReference>
<evidence type="ECO:0000313" key="6">
    <source>
        <dbReference type="EMBL" id="WOL05240.1"/>
    </source>
</evidence>
<dbReference type="InterPro" id="IPR051103">
    <property type="entry name" value="Plant_metabolite_P450s"/>
</dbReference>
<proteinExistence type="predicted"/>
<name>A0AAQ3KD30_9LILI</name>
<evidence type="ECO:0000256" key="5">
    <source>
        <dbReference type="ARBA" id="ARBA00023136"/>
    </source>
</evidence>
<dbReference type="GO" id="GO:0016020">
    <property type="term" value="C:membrane"/>
    <property type="evidence" value="ECO:0007669"/>
    <property type="project" value="UniProtKB-SubCell"/>
</dbReference>
<dbReference type="GO" id="GO:0020037">
    <property type="term" value="F:heme binding"/>
    <property type="evidence" value="ECO:0007669"/>
    <property type="project" value="InterPro"/>
</dbReference>
<organism evidence="6 7">
    <name type="scientific">Canna indica</name>
    <name type="common">Indian-shot</name>
    <dbReference type="NCBI Taxonomy" id="4628"/>
    <lineage>
        <taxon>Eukaryota</taxon>
        <taxon>Viridiplantae</taxon>
        <taxon>Streptophyta</taxon>
        <taxon>Embryophyta</taxon>
        <taxon>Tracheophyta</taxon>
        <taxon>Spermatophyta</taxon>
        <taxon>Magnoliopsida</taxon>
        <taxon>Liliopsida</taxon>
        <taxon>Zingiberales</taxon>
        <taxon>Cannaceae</taxon>
        <taxon>Canna</taxon>
    </lineage>
</organism>
<gene>
    <name evidence="6" type="ORF">Cni_G13967</name>
</gene>
<keyword evidence="3" id="KW-0479">Metal-binding</keyword>
<dbReference type="InterPro" id="IPR001128">
    <property type="entry name" value="Cyt_P450"/>
</dbReference>
<keyword evidence="2" id="KW-0812">Transmembrane</keyword>
<keyword evidence="4" id="KW-1133">Transmembrane helix</keyword>
<dbReference type="PANTHER" id="PTHR24298">
    <property type="entry name" value="FLAVONOID 3'-MONOOXYGENASE-RELATED"/>
    <property type="match status" value="1"/>
</dbReference>
<keyword evidence="5" id="KW-0472">Membrane</keyword>
<evidence type="ECO:0000256" key="2">
    <source>
        <dbReference type="ARBA" id="ARBA00022692"/>
    </source>
</evidence>
<evidence type="ECO:0000256" key="1">
    <source>
        <dbReference type="ARBA" id="ARBA00004167"/>
    </source>
</evidence>
<dbReference type="AlphaFoldDB" id="A0AAQ3KD30"/>
<dbReference type="GO" id="GO:0005506">
    <property type="term" value="F:iron ion binding"/>
    <property type="evidence" value="ECO:0007669"/>
    <property type="project" value="InterPro"/>
</dbReference>
<dbReference type="PANTHER" id="PTHR24298:SF47">
    <property type="entry name" value="CYTOCHROME P450 77A4"/>
    <property type="match status" value="1"/>
</dbReference>
<dbReference type="Pfam" id="PF00067">
    <property type="entry name" value="p450"/>
    <property type="match status" value="1"/>
</dbReference>
<dbReference type="GO" id="GO:0016709">
    <property type="term" value="F:oxidoreductase activity, acting on paired donors, with incorporation or reduction of molecular oxygen, NAD(P)H as one donor, and incorporation of one atom of oxygen"/>
    <property type="evidence" value="ECO:0007669"/>
    <property type="project" value="TreeGrafter"/>
</dbReference>
<evidence type="ECO:0000256" key="3">
    <source>
        <dbReference type="ARBA" id="ARBA00022723"/>
    </source>
</evidence>
<keyword evidence="7" id="KW-1185">Reference proteome</keyword>
<dbReference type="Proteomes" id="UP001327560">
    <property type="component" value="Chromosome 4"/>
</dbReference>
<evidence type="ECO:0000256" key="4">
    <source>
        <dbReference type="ARBA" id="ARBA00022989"/>
    </source>
</evidence>